<name>Q024E8_SOLUE</name>
<dbReference type="HOGENOM" id="CLU_013985_35_0_0"/>
<feature type="domain" description="N-acetyltransferase" evidence="3">
    <location>
        <begin position="4"/>
        <end position="154"/>
    </location>
</feature>
<dbReference type="KEGG" id="sus:Acid_2639"/>
<dbReference type="InterPro" id="IPR050832">
    <property type="entry name" value="Bact_Acetyltransf"/>
</dbReference>
<dbReference type="PROSITE" id="PS51186">
    <property type="entry name" value="GNAT"/>
    <property type="match status" value="1"/>
</dbReference>
<accession>Q024E8</accession>
<reference evidence="4" key="1">
    <citation type="submission" date="2006-10" db="EMBL/GenBank/DDBJ databases">
        <title>Complete sequence of Solibacter usitatus Ellin6076.</title>
        <authorList>
            <consortium name="US DOE Joint Genome Institute"/>
            <person name="Copeland A."/>
            <person name="Lucas S."/>
            <person name="Lapidus A."/>
            <person name="Barry K."/>
            <person name="Detter J.C."/>
            <person name="Glavina del Rio T."/>
            <person name="Hammon N."/>
            <person name="Israni S."/>
            <person name="Dalin E."/>
            <person name="Tice H."/>
            <person name="Pitluck S."/>
            <person name="Thompson L.S."/>
            <person name="Brettin T."/>
            <person name="Bruce D."/>
            <person name="Han C."/>
            <person name="Tapia R."/>
            <person name="Gilna P."/>
            <person name="Schmutz J."/>
            <person name="Larimer F."/>
            <person name="Land M."/>
            <person name="Hauser L."/>
            <person name="Kyrpides N."/>
            <person name="Mikhailova N."/>
            <person name="Janssen P.H."/>
            <person name="Kuske C.R."/>
            <person name="Richardson P."/>
        </authorList>
    </citation>
    <scope>NUCLEOTIDE SEQUENCE</scope>
    <source>
        <strain evidence="4">Ellin6076</strain>
    </source>
</reference>
<dbReference type="SUPFAM" id="SSF55729">
    <property type="entry name" value="Acyl-CoA N-acyltransferases (Nat)"/>
    <property type="match status" value="1"/>
</dbReference>
<dbReference type="Pfam" id="PF00583">
    <property type="entry name" value="Acetyltransf_1"/>
    <property type="match status" value="1"/>
</dbReference>
<protein>
    <submittedName>
        <fullName evidence="4">GCN5-related N-acetyltransferase</fullName>
    </submittedName>
</protein>
<dbReference type="OrthoDB" id="119498at2"/>
<proteinExistence type="predicted"/>
<dbReference type="eggNOG" id="COG0456">
    <property type="taxonomic scope" value="Bacteria"/>
</dbReference>
<keyword evidence="1 4" id="KW-0808">Transferase</keyword>
<evidence type="ECO:0000256" key="1">
    <source>
        <dbReference type="ARBA" id="ARBA00022679"/>
    </source>
</evidence>
<organism evidence="4">
    <name type="scientific">Solibacter usitatus (strain Ellin6076)</name>
    <dbReference type="NCBI Taxonomy" id="234267"/>
    <lineage>
        <taxon>Bacteria</taxon>
        <taxon>Pseudomonadati</taxon>
        <taxon>Acidobacteriota</taxon>
        <taxon>Terriglobia</taxon>
        <taxon>Bryobacterales</taxon>
        <taxon>Solibacteraceae</taxon>
        <taxon>Candidatus Solibacter</taxon>
    </lineage>
</organism>
<gene>
    <name evidence="4" type="ordered locus">Acid_2639</name>
</gene>
<dbReference type="PANTHER" id="PTHR43877">
    <property type="entry name" value="AMINOALKYLPHOSPHONATE N-ACETYLTRANSFERASE-RELATED-RELATED"/>
    <property type="match status" value="1"/>
</dbReference>
<dbReference type="AlphaFoldDB" id="Q024E8"/>
<dbReference type="InParanoid" id="Q024E8"/>
<dbReference type="Gene3D" id="3.40.630.30">
    <property type="match status" value="1"/>
</dbReference>
<dbReference type="CDD" id="cd04301">
    <property type="entry name" value="NAT_SF"/>
    <property type="match status" value="1"/>
</dbReference>
<keyword evidence="2" id="KW-0012">Acyltransferase</keyword>
<sequence>MTETRIRPATSADIATVVRHRQQMFADMGRGTRADLDAMGTTTTTYLRDAMPAGRYQGWLAETAEGRVVAGVGIAIVAWPGSPDDLAPRRGWVINVYTEAEYRRRGIAKRLMEMLVEWCRANGFGSVALHASPLGRALYEGIGFKPTNEMRLKL</sequence>
<evidence type="ECO:0000313" key="4">
    <source>
        <dbReference type="EMBL" id="ABJ83628.1"/>
    </source>
</evidence>
<dbReference type="GO" id="GO:0016747">
    <property type="term" value="F:acyltransferase activity, transferring groups other than amino-acyl groups"/>
    <property type="evidence" value="ECO:0007669"/>
    <property type="project" value="InterPro"/>
</dbReference>
<dbReference type="InterPro" id="IPR016181">
    <property type="entry name" value="Acyl_CoA_acyltransferase"/>
</dbReference>
<evidence type="ECO:0000256" key="2">
    <source>
        <dbReference type="ARBA" id="ARBA00023315"/>
    </source>
</evidence>
<dbReference type="STRING" id="234267.Acid_2639"/>
<dbReference type="EMBL" id="CP000473">
    <property type="protein sequence ID" value="ABJ83628.1"/>
    <property type="molecule type" value="Genomic_DNA"/>
</dbReference>
<evidence type="ECO:0000259" key="3">
    <source>
        <dbReference type="PROSITE" id="PS51186"/>
    </source>
</evidence>
<dbReference type="InterPro" id="IPR000182">
    <property type="entry name" value="GNAT_dom"/>
</dbReference>